<accession>A0A6P1MJB9</accession>
<name>A0A6P1MJB9_9FIRM</name>
<feature type="region of interest" description="Disordered" evidence="1">
    <location>
        <begin position="47"/>
        <end position="77"/>
    </location>
</feature>
<reference evidence="2 3" key="1">
    <citation type="submission" date="2020-01" db="EMBL/GenBank/DDBJ databases">
        <title>Genomic analysis of Aminipila sp. CBA3637.</title>
        <authorList>
            <person name="Kim Y.B."/>
            <person name="Roh S.W."/>
        </authorList>
    </citation>
    <scope>NUCLEOTIDE SEQUENCE [LARGE SCALE GENOMIC DNA]</scope>
    <source>
        <strain evidence="2 3">CBA3637</strain>
    </source>
</reference>
<evidence type="ECO:0000313" key="3">
    <source>
        <dbReference type="Proteomes" id="UP000463883"/>
    </source>
</evidence>
<dbReference type="AlphaFoldDB" id="A0A6P1MJB9"/>
<sequence>MDQLCEHYCKRKSLGLYLAVEDVSDSFITRNYGENQGELYKPESEQLNNLGKGQKGMIPPQELSPKGPEGIKDLLVD</sequence>
<evidence type="ECO:0000256" key="1">
    <source>
        <dbReference type="SAM" id="MobiDB-lite"/>
    </source>
</evidence>
<protein>
    <submittedName>
        <fullName evidence="2">Uncharacterized protein</fullName>
    </submittedName>
</protein>
<evidence type="ECO:0000313" key="2">
    <source>
        <dbReference type="EMBL" id="QHI74017.1"/>
    </source>
</evidence>
<gene>
    <name evidence="2" type="ORF">Ami3637_14225</name>
</gene>
<proteinExistence type="predicted"/>
<dbReference type="Pfam" id="PF08757">
    <property type="entry name" value="CotH"/>
    <property type="match status" value="1"/>
</dbReference>
<dbReference type="EMBL" id="CP047591">
    <property type="protein sequence ID" value="QHI74017.1"/>
    <property type="molecule type" value="Genomic_DNA"/>
</dbReference>
<dbReference type="InterPro" id="IPR014867">
    <property type="entry name" value="Spore_coat_CotH_CotH2/3/7"/>
</dbReference>
<keyword evidence="3" id="KW-1185">Reference proteome</keyword>
<dbReference type="Proteomes" id="UP000463883">
    <property type="component" value="Chromosome"/>
</dbReference>
<organism evidence="2 3">
    <name type="scientific">Aminipila terrae</name>
    <dbReference type="NCBI Taxonomy" id="2697030"/>
    <lineage>
        <taxon>Bacteria</taxon>
        <taxon>Bacillati</taxon>
        <taxon>Bacillota</taxon>
        <taxon>Clostridia</taxon>
        <taxon>Peptostreptococcales</taxon>
        <taxon>Anaerovoracaceae</taxon>
        <taxon>Aminipila</taxon>
    </lineage>
</organism>
<dbReference type="KEGG" id="amic:Ami3637_14225"/>